<feature type="coiled-coil region" evidence="1">
    <location>
        <begin position="142"/>
        <end position="176"/>
    </location>
</feature>
<accession>A0A8S1M2X1</accession>
<proteinExistence type="predicted"/>
<keyword evidence="1" id="KW-0175">Coiled coil</keyword>
<reference evidence="2" key="1">
    <citation type="submission" date="2021-01" db="EMBL/GenBank/DDBJ databases">
        <authorList>
            <consortium name="Genoscope - CEA"/>
            <person name="William W."/>
        </authorList>
    </citation>
    <scope>NUCLEOTIDE SEQUENCE</scope>
</reference>
<organism evidence="2 3">
    <name type="scientific">Paramecium primaurelia</name>
    <dbReference type="NCBI Taxonomy" id="5886"/>
    <lineage>
        <taxon>Eukaryota</taxon>
        <taxon>Sar</taxon>
        <taxon>Alveolata</taxon>
        <taxon>Ciliophora</taxon>
        <taxon>Intramacronucleata</taxon>
        <taxon>Oligohymenophorea</taxon>
        <taxon>Peniculida</taxon>
        <taxon>Parameciidae</taxon>
        <taxon>Paramecium</taxon>
    </lineage>
</organism>
<evidence type="ECO:0000313" key="2">
    <source>
        <dbReference type="EMBL" id="CAD8072143.1"/>
    </source>
</evidence>
<evidence type="ECO:0000313" key="3">
    <source>
        <dbReference type="Proteomes" id="UP000688137"/>
    </source>
</evidence>
<protein>
    <submittedName>
        <fullName evidence="2">Uncharacterized protein</fullName>
    </submittedName>
</protein>
<keyword evidence="3" id="KW-1185">Reference proteome</keyword>
<sequence>MRKNEYDLYVDDQIQSTKYQLTLKCKYHTKVSQIKKYFYKYIKQNFEIIHNDVTLQEYMIVDQIFSRYCQNIITICSKANPMIDFFVKHQVQYQNQLKQKTTQNEKILEELSKMEDPQSDLDTQSTITLKKCTNCGIYDKMIENYQSSILNLIEENEQLQLKMKQLQEQQKILLQNEFNKVNNRKKHKKS</sequence>
<dbReference type="AlphaFoldDB" id="A0A8S1M2X1"/>
<dbReference type="EMBL" id="CAJJDM010000048">
    <property type="protein sequence ID" value="CAD8072143.1"/>
    <property type="molecule type" value="Genomic_DNA"/>
</dbReference>
<name>A0A8S1M2X1_PARPR</name>
<comment type="caution">
    <text evidence="2">The sequence shown here is derived from an EMBL/GenBank/DDBJ whole genome shotgun (WGS) entry which is preliminary data.</text>
</comment>
<dbReference type="Proteomes" id="UP000688137">
    <property type="component" value="Unassembled WGS sequence"/>
</dbReference>
<evidence type="ECO:0000256" key="1">
    <source>
        <dbReference type="SAM" id="Coils"/>
    </source>
</evidence>
<gene>
    <name evidence="2" type="ORF">PPRIM_AZ9-3.1.T0480255</name>
</gene>